<evidence type="ECO:0000313" key="2">
    <source>
        <dbReference type="Proteomes" id="UP001501556"/>
    </source>
</evidence>
<protein>
    <recommendedName>
        <fullName evidence="3">WG containing repeat-containing protein</fullName>
    </recommendedName>
</protein>
<organism evidence="1 2">
    <name type="scientific">Hymenobacter antarcticus</name>
    <dbReference type="NCBI Taxonomy" id="486270"/>
    <lineage>
        <taxon>Bacteria</taxon>
        <taxon>Pseudomonadati</taxon>
        <taxon>Bacteroidota</taxon>
        <taxon>Cytophagia</taxon>
        <taxon>Cytophagales</taxon>
        <taxon>Hymenobacteraceae</taxon>
        <taxon>Hymenobacter</taxon>
    </lineage>
</organism>
<evidence type="ECO:0000313" key="1">
    <source>
        <dbReference type="EMBL" id="GAA3981755.1"/>
    </source>
</evidence>
<dbReference type="Proteomes" id="UP001501556">
    <property type="component" value="Unassembled WGS sequence"/>
</dbReference>
<proteinExistence type="predicted"/>
<name>A0ABP7QFN4_9BACT</name>
<reference evidence="2" key="1">
    <citation type="journal article" date="2019" name="Int. J. Syst. Evol. Microbiol.">
        <title>The Global Catalogue of Microorganisms (GCM) 10K type strain sequencing project: providing services to taxonomists for standard genome sequencing and annotation.</title>
        <authorList>
            <consortium name="The Broad Institute Genomics Platform"/>
            <consortium name="The Broad Institute Genome Sequencing Center for Infectious Disease"/>
            <person name="Wu L."/>
            <person name="Ma J."/>
        </authorList>
    </citation>
    <scope>NUCLEOTIDE SEQUENCE [LARGE SCALE GENOMIC DNA]</scope>
    <source>
        <strain evidence="2">JCM 17217</strain>
    </source>
</reference>
<sequence length="408" mass="47216">MFLSLTVRSQIVVKKFDNFVETAPVARPEPYDSLQDFRIEDNFIDNYKYIGQKIYLPSFSGVCNLYATHSSIIPASANKVAPISNKDAYLYNDFKHASSIKNIKTYIYKAVNTSFGFVNNSLRFEVCADKNAISDKYYTVLNILNREQSQAVISKIRKLRAEQNNDETTELDYEFEPNYYRGIGLYLLKNEVGDSIYTDNIGKPFISVAYFVKQQKLYDKKKFIIRIPSYEKTLSIKDFRTSKDITVSDKDEWLCEVALLEISKGDISYIFTDANGNTIVTESLAPQYQSYKFTLKDDYLKQEAAKKLKQEQFAILQKQRDTQAKLSAQVKASNYRKNCIDKFGPEKGELVAKGLVSIGMTKEMCLYSWGTPYDRSKRVTADEVYELFYYSYKRNLHFINDKLVQIEK</sequence>
<gene>
    <name evidence="1" type="ORF">GCM10022407_28700</name>
</gene>
<dbReference type="EMBL" id="BAABDI010000021">
    <property type="protein sequence ID" value="GAA3981755.1"/>
    <property type="molecule type" value="Genomic_DNA"/>
</dbReference>
<evidence type="ECO:0008006" key="3">
    <source>
        <dbReference type="Google" id="ProtNLM"/>
    </source>
</evidence>
<accession>A0ABP7QFN4</accession>
<comment type="caution">
    <text evidence="1">The sequence shown here is derived from an EMBL/GenBank/DDBJ whole genome shotgun (WGS) entry which is preliminary data.</text>
</comment>
<keyword evidence="2" id="KW-1185">Reference proteome</keyword>